<sequence>MVGIASVEGTGQRHVLVLHGWALDSAVWYATRSLTDLEQFTYAYLDFPGYGEDRLSSPATNLDMMAQAALAGADELGWSRFAVLGHSMGGATAIRVGTVAPERVESIVALTPVACEGTPLAAEAYAGFEAGFPAPRPILQPLAPHLSERQLANIVARCHQSMDHNVWSAYLKNWTGASFADALSAYPGPVHLLYGAEDALVTAEYLGTTAAGLPDAELVRIDEAGHYPMLEQSVRTVRLWESALLNA</sequence>
<proteinExistence type="predicted"/>
<dbReference type="Gene3D" id="3.40.50.1820">
    <property type="entry name" value="alpha/beta hydrolase"/>
    <property type="match status" value="1"/>
</dbReference>
<comment type="caution">
    <text evidence="2">The sequence shown here is derived from an EMBL/GenBank/DDBJ whole genome shotgun (WGS) entry which is preliminary data.</text>
</comment>
<name>A0AAE5A4W3_9NOCA</name>
<organism evidence="2 3">
    <name type="scientific">Rhodococcus oxybenzonivorans</name>
    <dbReference type="NCBI Taxonomy" id="1990687"/>
    <lineage>
        <taxon>Bacteria</taxon>
        <taxon>Bacillati</taxon>
        <taxon>Actinomycetota</taxon>
        <taxon>Actinomycetes</taxon>
        <taxon>Mycobacteriales</taxon>
        <taxon>Nocardiaceae</taxon>
        <taxon>Rhodococcus</taxon>
    </lineage>
</organism>
<accession>A0AAE5A4W3</accession>
<dbReference type="GO" id="GO:0016787">
    <property type="term" value="F:hydrolase activity"/>
    <property type="evidence" value="ECO:0007669"/>
    <property type="project" value="UniProtKB-KW"/>
</dbReference>
<dbReference type="PRINTS" id="PR00111">
    <property type="entry name" value="ABHYDROLASE"/>
</dbReference>
<protein>
    <submittedName>
        <fullName evidence="2">Alpha/beta fold hydrolase</fullName>
    </submittedName>
</protein>
<dbReference type="EMBL" id="JAWLUP010000006">
    <property type="protein sequence ID" value="MDV7263916.1"/>
    <property type="molecule type" value="Genomic_DNA"/>
</dbReference>
<feature type="domain" description="AB hydrolase-1" evidence="1">
    <location>
        <begin position="15"/>
        <end position="237"/>
    </location>
</feature>
<evidence type="ECO:0000313" key="2">
    <source>
        <dbReference type="EMBL" id="MDV7263916.1"/>
    </source>
</evidence>
<keyword evidence="2" id="KW-0378">Hydrolase</keyword>
<gene>
    <name evidence="2" type="ORF">R4315_04995</name>
</gene>
<dbReference type="PANTHER" id="PTHR43194:SF5">
    <property type="entry name" value="PIMELOYL-[ACYL-CARRIER PROTEIN] METHYL ESTER ESTERASE"/>
    <property type="match status" value="1"/>
</dbReference>
<dbReference type="Proteomes" id="UP001185863">
    <property type="component" value="Unassembled WGS sequence"/>
</dbReference>
<dbReference type="InterPro" id="IPR000073">
    <property type="entry name" value="AB_hydrolase_1"/>
</dbReference>
<dbReference type="SUPFAM" id="SSF53474">
    <property type="entry name" value="alpha/beta-Hydrolases"/>
    <property type="match status" value="1"/>
</dbReference>
<evidence type="ECO:0000313" key="3">
    <source>
        <dbReference type="Proteomes" id="UP001185863"/>
    </source>
</evidence>
<dbReference type="InterPro" id="IPR050228">
    <property type="entry name" value="Carboxylesterase_BioH"/>
</dbReference>
<dbReference type="AlphaFoldDB" id="A0AAE5A4W3"/>
<dbReference type="InterPro" id="IPR029058">
    <property type="entry name" value="AB_hydrolase_fold"/>
</dbReference>
<dbReference type="PANTHER" id="PTHR43194">
    <property type="entry name" value="HYDROLASE ALPHA/BETA FOLD FAMILY"/>
    <property type="match status" value="1"/>
</dbReference>
<dbReference type="Pfam" id="PF12697">
    <property type="entry name" value="Abhydrolase_6"/>
    <property type="match status" value="1"/>
</dbReference>
<reference evidence="2" key="1">
    <citation type="submission" date="2023-10" db="EMBL/GenBank/DDBJ databases">
        <title>Development of a sustainable strategy for remediation of hydrocarbon-contaminated territories based on the waste exchange concept.</title>
        <authorList>
            <person name="Krivoruchko A."/>
        </authorList>
    </citation>
    <scope>NUCLEOTIDE SEQUENCE</scope>
    <source>
        <strain evidence="2">IEGM 68</strain>
    </source>
</reference>
<evidence type="ECO:0000259" key="1">
    <source>
        <dbReference type="Pfam" id="PF12697"/>
    </source>
</evidence>
<dbReference type="RefSeq" id="WP_317745680.1">
    <property type="nucleotide sequence ID" value="NZ_JAWLUP010000006.1"/>
</dbReference>